<accession>A0A8T1V7K7</accession>
<organism evidence="1 2">
    <name type="scientific">Phytophthora pseudosyringae</name>
    <dbReference type="NCBI Taxonomy" id="221518"/>
    <lineage>
        <taxon>Eukaryota</taxon>
        <taxon>Sar</taxon>
        <taxon>Stramenopiles</taxon>
        <taxon>Oomycota</taxon>
        <taxon>Peronosporomycetes</taxon>
        <taxon>Peronosporales</taxon>
        <taxon>Peronosporaceae</taxon>
        <taxon>Phytophthora</taxon>
    </lineage>
</organism>
<comment type="caution">
    <text evidence="1">The sequence shown here is derived from an EMBL/GenBank/DDBJ whole genome shotgun (WGS) entry which is preliminary data.</text>
</comment>
<dbReference type="Proteomes" id="UP000694044">
    <property type="component" value="Unassembled WGS sequence"/>
</dbReference>
<keyword evidence="2" id="KW-1185">Reference proteome</keyword>
<proteinExistence type="predicted"/>
<reference evidence="1" key="1">
    <citation type="submission" date="2021-02" db="EMBL/GenBank/DDBJ databases">
        <authorList>
            <person name="Palmer J.M."/>
        </authorList>
    </citation>
    <scope>NUCLEOTIDE SEQUENCE</scope>
    <source>
        <strain evidence="1">SCRP734</strain>
    </source>
</reference>
<dbReference type="EMBL" id="JAGDFM010000591">
    <property type="protein sequence ID" value="KAG7377011.1"/>
    <property type="molecule type" value="Genomic_DNA"/>
</dbReference>
<gene>
    <name evidence="1" type="ORF">PHYPSEUDO_012330</name>
</gene>
<evidence type="ECO:0000313" key="2">
    <source>
        <dbReference type="Proteomes" id="UP000694044"/>
    </source>
</evidence>
<protein>
    <submittedName>
        <fullName evidence="1">Uncharacterized protein</fullName>
    </submittedName>
</protein>
<sequence>MRRSEAGIEAGLSADSLWGRESASMRQDTHSRRESGGRMRIGCDLSGLLIGRVITTLFGMWDGAIEVELSLQAVNMCAEHFPTLRESMQAMRFIFAASQLPQHRIVPVDALLPIRAVPGSVTIKTICDRPGVGRMNAALLAKPDALLMLRCGEAINKCVEHCLSIQELTVHARCTVNVYLAHFTETRRATAWDITSLARQGPP</sequence>
<dbReference type="AlphaFoldDB" id="A0A8T1V7K7"/>
<evidence type="ECO:0000313" key="1">
    <source>
        <dbReference type="EMBL" id="KAG7377011.1"/>
    </source>
</evidence>
<name>A0A8T1V7K7_9STRA</name>